<dbReference type="AlphaFoldDB" id="A0AAU9JE85"/>
<proteinExistence type="predicted"/>
<reference evidence="1" key="1">
    <citation type="submission" date="2021-09" db="EMBL/GenBank/DDBJ databases">
        <authorList>
            <consortium name="AG Swart"/>
            <person name="Singh M."/>
            <person name="Singh A."/>
            <person name="Seah K."/>
            <person name="Emmerich C."/>
        </authorList>
    </citation>
    <scope>NUCLEOTIDE SEQUENCE</scope>
    <source>
        <strain evidence="1">ATCC30299</strain>
    </source>
</reference>
<comment type="caution">
    <text evidence="1">The sequence shown here is derived from an EMBL/GenBank/DDBJ whole genome shotgun (WGS) entry which is preliminary data.</text>
</comment>
<accession>A0AAU9JE85</accession>
<name>A0AAU9JE85_9CILI</name>
<dbReference type="SUPFAM" id="SSF117281">
    <property type="entry name" value="Kelch motif"/>
    <property type="match status" value="1"/>
</dbReference>
<dbReference type="Proteomes" id="UP001162131">
    <property type="component" value="Unassembled WGS sequence"/>
</dbReference>
<evidence type="ECO:0000313" key="2">
    <source>
        <dbReference type="Proteomes" id="UP001162131"/>
    </source>
</evidence>
<sequence>MKSMLVEKCYDNGDSIKSQALYSFSNYAQNNLTKISLIDLSMRHSRVKLPKPVDGTTFICTLPNRRLFCYGNLWWERQGGIYNTNPSPKISGIAFIVNSDLETEILNEGIPCYKPGGVYCDGKVFLFGGHIQAETNEPTSIASEYNLERNRWRNISNLPISSSGCSCIEYMGLILIGGFSHSKSVFAYDIAEDSYSEFLSNLQKTKFLCKNDGYAYLINPGGNIYESEYCNPFVWKIVNKYKGKIDYEFIAFQTVFGNYFYFVDNHFPFSDCYMFDLVNKEMSDCDLNKLIGR</sequence>
<dbReference type="EMBL" id="CAJZBQ010000029">
    <property type="protein sequence ID" value="CAG9321873.1"/>
    <property type="molecule type" value="Genomic_DNA"/>
</dbReference>
<dbReference type="Pfam" id="PF01344">
    <property type="entry name" value="Kelch_1"/>
    <property type="match status" value="1"/>
</dbReference>
<gene>
    <name evidence="1" type="ORF">BSTOLATCC_MIC29779</name>
</gene>
<protein>
    <submittedName>
        <fullName evidence="1">Uncharacterized protein</fullName>
    </submittedName>
</protein>
<evidence type="ECO:0000313" key="1">
    <source>
        <dbReference type="EMBL" id="CAG9321873.1"/>
    </source>
</evidence>
<dbReference type="Gene3D" id="2.120.10.80">
    <property type="entry name" value="Kelch-type beta propeller"/>
    <property type="match status" value="1"/>
</dbReference>
<dbReference type="InterPro" id="IPR015915">
    <property type="entry name" value="Kelch-typ_b-propeller"/>
</dbReference>
<dbReference type="InterPro" id="IPR006652">
    <property type="entry name" value="Kelch_1"/>
</dbReference>
<keyword evidence="2" id="KW-1185">Reference proteome</keyword>
<organism evidence="1 2">
    <name type="scientific">Blepharisma stoltei</name>
    <dbReference type="NCBI Taxonomy" id="1481888"/>
    <lineage>
        <taxon>Eukaryota</taxon>
        <taxon>Sar</taxon>
        <taxon>Alveolata</taxon>
        <taxon>Ciliophora</taxon>
        <taxon>Postciliodesmatophora</taxon>
        <taxon>Heterotrichea</taxon>
        <taxon>Heterotrichida</taxon>
        <taxon>Blepharismidae</taxon>
        <taxon>Blepharisma</taxon>
    </lineage>
</organism>